<name>A0ABV5KA54_9ACTN</name>
<dbReference type="EMBL" id="JBHMDG010000012">
    <property type="protein sequence ID" value="MFB9313570.1"/>
    <property type="molecule type" value="Genomic_DNA"/>
</dbReference>
<sequence length="258" mass="26862">MSITPRRAALVAPLLLVATAFSGCGVADEQVRPGVAARVDGTDFSVSEVDDLTSGTCDYLDTTDNTLAYPRFTVRRLSLETLVRQEAAKHLLDDLDATLPDDYTKAVASLTETYAAAPADVAKAMREGDQARYFVAYAAAAVGNVLLREETGTEPADADKISARGNQAITTWIADHDVDLNPTFGLRLEDGTFKADDGLSVPVSTQARDASAVTAIDLSGATDATALQAALAKANASLPADQVCGTPSDPSTPSAPQG</sequence>
<feature type="region of interest" description="Disordered" evidence="1">
    <location>
        <begin position="237"/>
        <end position="258"/>
    </location>
</feature>
<evidence type="ECO:0008006" key="5">
    <source>
        <dbReference type="Google" id="ProtNLM"/>
    </source>
</evidence>
<keyword evidence="2" id="KW-0732">Signal</keyword>
<dbReference type="PROSITE" id="PS51257">
    <property type="entry name" value="PROKAR_LIPOPROTEIN"/>
    <property type="match status" value="1"/>
</dbReference>
<reference evidence="3 4" key="1">
    <citation type="submission" date="2024-09" db="EMBL/GenBank/DDBJ databases">
        <authorList>
            <person name="Sun Q."/>
            <person name="Mori K."/>
        </authorList>
    </citation>
    <scope>NUCLEOTIDE SEQUENCE [LARGE SCALE GENOMIC DNA]</scope>
    <source>
        <strain evidence="3 4">JCM 9626</strain>
    </source>
</reference>
<feature type="signal peptide" evidence="2">
    <location>
        <begin position="1"/>
        <end position="22"/>
    </location>
</feature>
<protein>
    <recommendedName>
        <fullName evidence="5">Secreted protein</fullName>
    </recommendedName>
</protein>
<dbReference type="Proteomes" id="UP001589750">
    <property type="component" value="Unassembled WGS sequence"/>
</dbReference>
<evidence type="ECO:0000256" key="1">
    <source>
        <dbReference type="SAM" id="MobiDB-lite"/>
    </source>
</evidence>
<evidence type="ECO:0000313" key="3">
    <source>
        <dbReference type="EMBL" id="MFB9313570.1"/>
    </source>
</evidence>
<dbReference type="RefSeq" id="WP_140007821.1">
    <property type="nucleotide sequence ID" value="NZ_JBHMDG010000012.1"/>
</dbReference>
<evidence type="ECO:0000256" key="2">
    <source>
        <dbReference type="SAM" id="SignalP"/>
    </source>
</evidence>
<organism evidence="3 4">
    <name type="scientific">Nocardioides plantarum</name>
    <dbReference type="NCBI Taxonomy" id="29299"/>
    <lineage>
        <taxon>Bacteria</taxon>
        <taxon>Bacillati</taxon>
        <taxon>Actinomycetota</taxon>
        <taxon>Actinomycetes</taxon>
        <taxon>Propionibacteriales</taxon>
        <taxon>Nocardioidaceae</taxon>
        <taxon>Nocardioides</taxon>
    </lineage>
</organism>
<proteinExistence type="predicted"/>
<accession>A0ABV5KA54</accession>
<evidence type="ECO:0000313" key="4">
    <source>
        <dbReference type="Proteomes" id="UP001589750"/>
    </source>
</evidence>
<feature type="compositionally biased region" description="Polar residues" evidence="1">
    <location>
        <begin position="248"/>
        <end position="258"/>
    </location>
</feature>
<comment type="caution">
    <text evidence="3">The sequence shown here is derived from an EMBL/GenBank/DDBJ whole genome shotgun (WGS) entry which is preliminary data.</text>
</comment>
<gene>
    <name evidence="3" type="ORF">ACFFRI_11000</name>
</gene>
<feature type="chain" id="PRO_5045100886" description="Secreted protein" evidence="2">
    <location>
        <begin position="23"/>
        <end position="258"/>
    </location>
</feature>
<keyword evidence="4" id="KW-1185">Reference proteome</keyword>